<gene>
    <name evidence="3" type="ORF">HPS55_10820</name>
</gene>
<evidence type="ECO:0000259" key="2">
    <source>
        <dbReference type="PROSITE" id="PS51733"/>
    </source>
</evidence>
<evidence type="ECO:0000313" key="4">
    <source>
        <dbReference type="Proteomes" id="UP001193734"/>
    </source>
</evidence>
<reference evidence="3 4" key="1">
    <citation type="submission" date="2020-05" db="EMBL/GenBank/DDBJ databases">
        <title>Distinct polysaccharide utilization as determinants for interspecies competition between intestinal Prevotella spp.</title>
        <authorList>
            <person name="Galvez E.J.C."/>
            <person name="Iljazovic A."/>
            <person name="Strowig T."/>
        </authorList>
    </citation>
    <scope>NUCLEOTIDE SEQUENCE [LARGE SCALE GENOMIC DNA]</scope>
    <source>
        <strain evidence="3 4">PROD</strain>
    </source>
</reference>
<dbReference type="PROSITE" id="PS51733">
    <property type="entry name" value="BPL_LPL_CATALYTIC"/>
    <property type="match status" value="1"/>
</dbReference>
<keyword evidence="4" id="KW-1185">Reference proteome</keyword>
<dbReference type="PANTHER" id="PTHR12835:SF5">
    <property type="entry name" value="BIOTIN--PROTEIN LIGASE"/>
    <property type="match status" value="1"/>
</dbReference>
<proteinExistence type="predicted"/>
<comment type="caution">
    <text evidence="3">The sequence shown here is derived from an EMBL/GenBank/DDBJ whole genome shotgun (WGS) entry which is preliminary data.</text>
</comment>
<name>A0ABX2AYS3_9BACT</name>
<dbReference type="GeneID" id="82158256"/>
<dbReference type="RefSeq" id="WP_172177183.1">
    <property type="nucleotide sequence ID" value="NZ_CASGIA010000012.1"/>
</dbReference>
<feature type="domain" description="BPL/LPL catalytic" evidence="2">
    <location>
        <begin position="1"/>
        <end position="182"/>
    </location>
</feature>
<dbReference type="Gene3D" id="3.30.930.10">
    <property type="entry name" value="Bira Bifunctional Protein, Domain 2"/>
    <property type="match status" value="1"/>
</dbReference>
<dbReference type="Proteomes" id="UP001193734">
    <property type="component" value="Unassembled WGS sequence"/>
</dbReference>
<evidence type="ECO:0000256" key="1">
    <source>
        <dbReference type="ARBA" id="ARBA00022598"/>
    </source>
</evidence>
<keyword evidence="1 3" id="KW-0436">Ligase</keyword>
<accession>A0ABX2AYS3</accession>
<dbReference type="Pfam" id="PF03099">
    <property type="entry name" value="BPL_LplA_LipB"/>
    <property type="match status" value="1"/>
</dbReference>
<protein>
    <submittedName>
        <fullName evidence="3">Biotin--[acetyl-CoA-carboxylase] ligase</fullName>
        <ecNumber evidence="3">6.3.4.15</ecNumber>
    </submittedName>
</protein>
<dbReference type="GO" id="GO:0004077">
    <property type="term" value="F:biotin--[biotin carboxyl-carrier protein] ligase activity"/>
    <property type="evidence" value="ECO:0007669"/>
    <property type="project" value="UniProtKB-EC"/>
</dbReference>
<sequence length="259" mass="29433">MQKPYTYKPLEETDSTIRYMREEMPDNKHFMTIVRAEYQTAGRGQGNNTWESERGKNLLCSIRISPEGLPANRQYVILQAAALAVRDTLTEYTDGITIKWPNDIYWHDYKISGTLTECTISNGMVKNSIIGIGVNINQEVFTSDAPNPISLCTVTGKQEGITGICIKIAWKLGFYLIHHINEGTLHHLHELYLNSLYRRKGIHRYRDADGDFTASIETVEPDGHLVLRRPDGQQSRYAFKEVEFIIPARTDTNAGPTLL</sequence>
<dbReference type="InterPro" id="IPR004408">
    <property type="entry name" value="Biotin_CoA_COase_ligase"/>
</dbReference>
<dbReference type="CDD" id="cd16442">
    <property type="entry name" value="BPL"/>
    <property type="match status" value="1"/>
</dbReference>
<dbReference type="InterPro" id="IPR045864">
    <property type="entry name" value="aa-tRNA-synth_II/BPL/LPL"/>
</dbReference>
<dbReference type="NCBIfam" id="TIGR00121">
    <property type="entry name" value="birA_ligase"/>
    <property type="match status" value="1"/>
</dbReference>
<dbReference type="SUPFAM" id="SSF55681">
    <property type="entry name" value="Class II aaRS and biotin synthetases"/>
    <property type="match status" value="1"/>
</dbReference>
<evidence type="ECO:0000313" key="3">
    <source>
        <dbReference type="EMBL" id="NPE14806.1"/>
    </source>
</evidence>
<dbReference type="InterPro" id="IPR004143">
    <property type="entry name" value="BPL_LPL_catalytic"/>
</dbReference>
<dbReference type="EMBL" id="JABKKE010000018">
    <property type="protein sequence ID" value="NPE14806.1"/>
    <property type="molecule type" value="Genomic_DNA"/>
</dbReference>
<organism evidence="3 4">
    <name type="scientific">Xylanibacter rodentium</name>
    <dbReference type="NCBI Taxonomy" id="2736289"/>
    <lineage>
        <taxon>Bacteria</taxon>
        <taxon>Pseudomonadati</taxon>
        <taxon>Bacteroidota</taxon>
        <taxon>Bacteroidia</taxon>
        <taxon>Bacteroidales</taxon>
        <taxon>Prevotellaceae</taxon>
        <taxon>Xylanibacter</taxon>
    </lineage>
</organism>
<dbReference type="EC" id="6.3.4.15" evidence="3"/>
<dbReference type="PANTHER" id="PTHR12835">
    <property type="entry name" value="BIOTIN PROTEIN LIGASE"/>
    <property type="match status" value="1"/>
</dbReference>